<dbReference type="GO" id="GO:0003743">
    <property type="term" value="F:translation initiation factor activity"/>
    <property type="evidence" value="ECO:0007669"/>
    <property type="project" value="UniProtKB-KW"/>
</dbReference>
<evidence type="ECO:0000256" key="1">
    <source>
        <dbReference type="SAM" id="MobiDB-lite"/>
    </source>
</evidence>
<name>A0ABX6EVH5_KLUMA</name>
<reference evidence="5 6" key="2">
    <citation type="submission" date="2019-11" db="EMBL/GenBank/DDBJ databases">
        <authorList>
            <person name="Lu H."/>
        </authorList>
    </citation>
    <scope>NUCLEOTIDE SEQUENCE [LARGE SCALE GENOMIC DNA]</scope>
    <source>
        <strain evidence="5 6">FIM1</strain>
    </source>
</reference>
<dbReference type="InterPro" id="IPR048537">
    <property type="entry name" value="RRN6_HB"/>
</dbReference>
<dbReference type="Pfam" id="PF10214">
    <property type="entry name" value="Rrn6_beta-prop"/>
    <property type="match status" value="1"/>
</dbReference>
<feature type="region of interest" description="Disordered" evidence="1">
    <location>
        <begin position="801"/>
        <end position="879"/>
    </location>
</feature>
<evidence type="ECO:0000313" key="5">
    <source>
        <dbReference type="EMBL" id="QGN14243.1"/>
    </source>
</evidence>
<evidence type="ECO:0000259" key="2">
    <source>
        <dbReference type="Pfam" id="PF10214"/>
    </source>
</evidence>
<proteinExistence type="predicted"/>
<feature type="compositionally biased region" description="Polar residues" evidence="1">
    <location>
        <begin position="803"/>
        <end position="836"/>
    </location>
</feature>
<dbReference type="EMBL" id="CP015055">
    <property type="protein sequence ID" value="QGN14243.1"/>
    <property type="molecule type" value="Genomic_DNA"/>
</dbReference>
<feature type="domain" description="RRN6 helical bundle" evidence="4">
    <location>
        <begin position="580"/>
        <end position="727"/>
    </location>
</feature>
<keyword evidence="6" id="KW-1185">Reference proteome</keyword>
<gene>
    <name evidence="5" type="primary">RRN6</name>
    <name evidence="5" type="ORF">FIM1_899</name>
</gene>
<organism evidence="5 6">
    <name type="scientific">Kluyveromyces marxianus</name>
    <name type="common">Yeast</name>
    <name type="synonym">Candida kefyr</name>
    <dbReference type="NCBI Taxonomy" id="4911"/>
    <lineage>
        <taxon>Eukaryota</taxon>
        <taxon>Fungi</taxon>
        <taxon>Dikarya</taxon>
        <taxon>Ascomycota</taxon>
        <taxon>Saccharomycotina</taxon>
        <taxon>Saccharomycetes</taxon>
        <taxon>Saccharomycetales</taxon>
        <taxon>Saccharomycetaceae</taxon>
        <taxon>Kluyveromyces</taxon>
    </lineage>
</organism>
<dbReference type="PANTHER" id="PTHR28221">
    <property type="entry name" value="RNA POLYMERASE I-SPECIFIC TRANSCRIPTION INITIATION FACTOR RRN6"/>
    <property type="match status" value="1"/>
</dbReference>
<feature type="compositionally biased region" description="Basic residues" evidence="1">
    <location>
        <begin position="867"/>
        <end position="879"/>
    </location>
</feature>
<dbReference type="InterPro" id="IPR019350">
    <property type="entry name" value="RNA_pol_I-sp_TIF_RRN6-like"/>
</dbReference>
<dbReference type="InterPro" id="IPR048535">
    <property type="entry name" value="RRN6_beta-prop"/>
</dbReference>
<dbReference type="PANTHER" id="PTHR28221:SF2">
    <property type="entry name" value="RNA POLYMERASE I-SPECIFIC TRANSCRIPTION INITIATION FACTOR RRN6"/>
    <property type="match status" value="1"/>
</dbReference>
<accession>A0ABX6EVH5</accession>
<sequence>MSLQPRHGERGLQLGIGVASPRTYIPFSQPNEDGNEECWTRSTLENRGIMYFRDMRVLQNSRNDSFEDSNDVNKLHQNDNMEEVTYPINNQKFWDSILGNQYPSKVIKDIKLQSNEELIAVDNTGIADKFYVPSSLVSKIEKGEMSMTSDDGHRTTNKPIRIESSHNSRDFKAIDPTRKRQFALAEFLPIVDARLDKDPTTLLITIEGSTQSNLSIQALSTDTKTKLYECTLKPRIINLQSRIKHIEVPKPTNYLGKYPNLFAVITDSKLHIIRLDRIDESGIELTEFVPLEFLEFEQFPIVDVAFNPWDMMEMALVDSKGNWILAKLETHKRKPCTIKLKSDISGSIFDPTVTSPWHHIDWIDDHSSLVVLNRSKMVSINYVENWQLDIVEAKTWSELRDYKRINDNTALLLTSQEIILLDIQNNSFRRMISWKHNWDTNDPSIRMSYKLEEGNNYTHLIHVLIFSKLTLKVYGISIGYKENAWTVIACKPFLLSLDNVKSKHGINSIEFSTSSTEFASDKSEGDIIDNDDDEFAKDIVCVLGFIELNTLVQGFLSTKNSPNHLHLNSHLNQPTYNARSLEKICDAFDHSIPVPKADHQVENEYHMFQEFGYELSERLNKLLDSWKSRSDKYNLNIESLAYLDVCPSYFQSITEYVSLIEQLIAYYQNHNLVFSEVKLFIEQLIGENLGSWEDLFNRLVIAWDPVSTEAEHLSRTVIRDIALYLTLYQQQDTIKTSLDVISEELSDSMKSLLNSWDTDPTEEFNDVNATPITTFSQALSSQQFQVPTIKSSQQVNRKKRTAALSSAANGINSGTTRVSHRSASQPTQMMANSYTLPGSIPPAFSLSGSSRASQPLSAASQPEGHQRQRRKKKKVGGFN</sequence>
<feature type="domain" description="RRN6 beta-propeller" evidence="2">
    <location>
        <begin position="175"/>
        <end position="497"/>
    </location>
</feature>
<feature type="compositionally biased region" description="Polar residues" evidence="1">
    <location>
        <begin position="846"/>
        <end position="860"/>
    </location>
</feature>
<dbReference type="Pfam" id="PF20640">
    <property type="entry name" value="Rrn6_HB"/>
    <property type="match status" value="1"/>
</dbReference>
<keyword evidence="5" id="KW-0648">Protein biosynthesis</keyword>
<dbReference type="InterPro" id="IPR048536">
    <property type="entry name" value="Rrn6_K-rich"/>
</dbReference>
<evidence type="ECO:0000259" key="4">
    <source>
        <dbReference type="Pfam" id="PF20640"/>
    </source>
</evidence>
<reference evidence="5 6" key="1">
    <citation type="submission" date="2016-03" db="EMBL/GenBank/DDBJ databases">
        <title>How can Kluyveromyces marxianus grow so fast - potential evolutionary course in Saccharomyces Complex revealed by comparative genomics.</title>
        <authorList>
            <person name="Mo W."/>
            <person name="Lu W."/>
            <person name="Yang X."/>
            <person name="Qi J."/>
            <person name="Lv H."/>
        </authorList>
    </citation>
    <scope>NUCLEOTIDE SEQUENCE [LARGE SCALE GENOMIC DNA]</scope>
    <source>
        <strain evidence="5 6">FIM1</strain>
    </source>
</reference>
<evidence type="ECO:0000259" key="3">
    <source>
        <dbReference type="Pfam" id="PF20639"/>
    </source>
</evidence>
<protein>
    <submittedName>
        <fullName evidence="5">RNA polymerase I-specific transcription initiation factor RRN6</fullName>
    </submittedName>
</protein>
<keyword evidence="5" id="KW-0396">Initiation factor</keyword>
<feature type="domain" description="RRN6 K-rich C-terminal" evidence="3">
    <location>
        <begin position="750"/>
        <end position="878"/>
    </location>
</feature>
<dbReference type="Pfam" id="PF20639">
    <property type="entry name" value="Rrn6_K-rich"/>
    <property type="match status" value="1"/>
</dbReference>
<evidence type="ECO:0000313" key="6">
    <source>
        <dbReference type="Proteomes" id="UP000422736"/>
    </source>
</evidence>
<dbReference type="Proteomes" id="UP000422736">
    <property type="component" value="Chromosome 2"/>
</dbReference>